<dbReference type="Proteomes" id="UP000094527">
    <property type="component" value="Unassembled WGS sequence"/>
</dbReference>
<keyword evidence="3" id="KW-0067">ATP-binding</keyword>
<evidence type="ECO:0000256" key="1">
    <source>
        <dbReference type="ARBA" id="ARBA00006566"/>
    </source>
</evidence>
<dbReference type="GO" id="GO:0004335">
    <property type="term" value="F:galactokinase activity"/>
    <property type="evidence" value="ECO:0007669"/>
    <property type="project" value="InterPro"/>
</dbReference>
<keyword evidence="7" id="KW-0418">Kinase</keyword>
<dbReference type="Gene3D" id="3.30.230.10">
    <property type="match status" value="1"/>
</dbReference>
<comment type="caution">
    <text evidence="7">The sequence shown here is derived from an EMBL/GenBank/DDBJ whole genome shotgun (WGS) entry which is preliminary data.</text>
</comment>
<dbReference type="PANTHER" id="PTHR10457:SF7">
    <property type="entry name" value="GALACTOKINASE-RELATED"/>
    <property type="match status" value="1"/>
</dbReference>
<dbReference type="Pfam" id="PF08544">
    <property type="entry name" value="GHMP_kinases_C"/>
    <property type="match status" value="1"/>
</dbReference>
<dbReference type="OrthoDB" id="187738at2759"/>
<dbReference type="GO" id="GO:0005829">
    <property type="term" value="C:cytosol"/>
    <property type="evidence" value="ECO:0007669"/>
    <property type="project" value="TreeGrafter"/>
</dbReference>
<dbReference type="InterPro" id="IPR014721">
    <property type="entry name" value="Ribsml_uS5_D2-typ_fold_subgr"/>
</dbReference>
<dbReference type="SUPFAM" id="SSF54211">
    <property type="entry name" value="Ribosomal protein S5 domain 2-like"/>
    <property type="match status" value="1"/>
</dbReference>
<name>A0A1D2NMW8_ORCCI</name>
<dbReference type="PROSITE" id="PS00106">
    <property type="entry name" value="GALACTOKINASE"/>
    <property type="match status" value="1"/>
</dbReference>
<dbReference type="PRINTS" id="PR00473">
    <property type="entry name" value="GALCTOKINASE"/>
</dbReference>
<dbReference type="InterPro" id="IPR036554">
    <property type="entry name" value="GHMP_kinase_C_sf"/>
</dbReference>
<dbReference type="OMA" id="GFHDTYF"/>
<feature type="domain" description="GHMP kinase N-terminal" evidence="4">
    <location>
        <begin position="160"/>
        <end position="241"/>
    </location>
</feature>
<dbReference type="Pfam" id="PF00288">
    <property type="entry name" value="GHMP_kinases_N"/>
    <property type="match status" value="1"/>
</dbReference>
<feature type="domain" description="GHMP kinase C-terminal" evidence="5">
    <location>
        <begin position="442"/>
        <end position="514"/>
    </location>
</feature>
<dbReference type="SUPFAM" id="SSF55060">
    <property type="entry name" value="GHMP Kinase, C-terminal domain"/>
    <property type="match status" value="1"/>
</dbReference>
<keyword evidence="2" id="KW-0547">Nucleotide-binding</keyword>
<dbReference type="InterPro" id="IPR006204">
    <property type="entry name" value="GHMP_kinase_N_dom"/>
</dbReference>
<keyword evidence="8" id="KW-1185">Reference proteome</keyword>
<dbReference type="PRINTS" id="PR00959">
    <property type="entry name" value="MEVGALKINASE"/>
</dbReference>
<feature type="domain" description="Galactokinase N-terminal" evidence="6">
    <location>
        <begin position="59"/>
        <end position="107"/>
    </location>
</feature>
<reference evidence="7 8" key="1">
    <citation type="journal article" date="2016" name="Genome Biol. Evol.">
        <title>Gene Family Evolution Reflects Adaptation to Soil Environmental Stressors in the Genome of the Collembolan Orchesella cincta.</title>
        <authorList>
            <person name="Faddeeva-Vakhrusheva A."/>
            <person name="Derks M.F."/>
            <person name="Anvar S.Y."/>
            <person name="Agamennone V."/>
            <person name="Suring W."/>
            <person name="Smit S."/>
            <person name="van Straalen N.M."/>
            <person name="Roelofs D."/>
        </authorList>
    </citation>
    <scope>NUCLEOTIDE SEQUENCE [LARGE SCALE GENOMIC DNA]</scope>
    <source>
        <tissue evidence="7">Mixed pool</tissue>
    </source>
</reference>
<dbReference type="PIRSF" id="PIRSF000530">
    <property type="entry name" value="Galactokinase"/>
    <property type="match status" value="1"/>
</dbReference>
<dbReference type="Gene3D" id="3.30.70.890">
    <property type="entry name" value="GHMP kinase, C-terminal domain"/>
    <property type="match status" value="1"/>
</dbReference>
<dbReference type="InterPro" id="IPR006206">
    <property type="entry name" value="Mevalonate/galactokinase"/>
</dbReference>
<dbReference type="GO" id="GO:0005524">
    <property type="term" value="F:ATP binding"/>
    <property type="evidence" value="ECO:0007669"/>
    <property type="project" value="UniProtKB-KW"/>
</dbReference>
<accession>A0A1D2NMW8</accession>
<dbReference type="Pfam" id="PF10509">
    <property type="entry name" value="GalKase_gal_bdg"/>
    <property type="match status" value="1"/>
</dbReference>
<comment type="similarity">
    <text evidence="1">Belongs to the GHMP kinase family. GalK subfamily.</text>
</comment>
<protein>
    <submittedName>
        <fullName evidence="7">N-acetylgalactosamine kinase</fullName>
    </submittedName>
</protein>
<evidence type="ECO:0000256" key="3">
    <source>
        <dbReference type="ARBA" id="ARBA00022840"/>
    </source>
</evidence>
<evidence type="ECO:0000313" key="8">
    <source>
        <dbReference type="Proteomes" id="UP000094527"/>
    </source>
</evidence>
<dbReference type="STRING" id="48709.A0A1D2NMW8"/>
<proteinExistence type="inferred from homology"/>
<dbReference type="InterPro" id="IPR000705">
    <property type="entry name" value="Galactokinase"/>
</dbReference>
<evidence type="ECO:0000313" key="7">
    <source>
        <dbReference type="EMBL" id="ODN06602.1"/>
    </source>
</evidence>
<dbReference type="Gene3D" id="1.20.1440.340">
    <property type="match status" value="1"/>
</dbReference>
<dbReference type="EMBL" id="LJIJ01000002">
    <property type="protein sequence ID" value="ODN06602.1"/>
    <property type="molecule type" value="Genomic_DNA"/>
</dbReference>
<dbReference type="GO" id="GO:0006012">
    <property type="term" value="P:galactose metabolic process"/>
    <property type="evidence" value="ECO:0007669"/>
    <property type="project" value="InterPro"/>
</dbReference>
<evidence type="ECO:0000259" key="6">
    <source>
        <dbReference type="Pfam" id="PF10509"/>
    </source>
</evidence>
<dbReference type="InterPro" id="IPR013750">
    <property type="entry name" value="GHMP_kinase_C_dom"/>
</dbReference>
<evidence type="ECO:0000259" key="4">
    <source>
        <dbReference type="Pfam" id="PF00288"/>
    </source>
</evidence>
<evidence type="ECO:0000256" key="2">
    <source>
        <dbReference type="ARBA" id="ARBA00022741"/>
    </source>
</evidence>
<gene>
    <name evidence="7" type="ORF">Ocin01_00059</name>
</gene>
<dbReference type="AlphaFoldDB" id="A0A1D2NMW8"/>
<dbReference type="PANTHER" id="PTHR10457">
    <property type="entry name" value="MEVALONATE KINASE/GALACTOKINASE"/>
    <property type="match status" value="1"/>
</dbReference>
<keyword evidence="7" id="KW-0808">Transferase</keyword>
<dbReference type="InterPro" id="IPR019539">
    <property type="entry name" value="GalKase_N"/>
</dbReference>
<dbReference type="InterPro" id="IPR019741">
    <property type="entry name" value="Galactokinase_CS"/>
</dbReference>
<dbReference type="InterPro" id="IPR020568">
    <property type="entry name" value="Ribosomal_Su5_D2-typ_SF"/>
</dbReference>
<organism evidence="7 8">
    <name type="scientific">Orchesella cincta</name>
    <name type="common">Springtail</name>
    <name type="synonym">Podura cincta</name>
    <dbReference type="NCBI Taxonomy" id="48709"/>
    <lineage>
        <taxon>Eukaryota</taxon>
        <taxon>Metazoa</taxon>
        <taxon>Ecdysozoa</taxon>
        <taxon>Arthropoda</taxon>
        <taxon>Hexapoda</taxon>
        <taxon>Collembola</taxon>
        <taxon>Entomobryomorpha</taxon>
        <taxon>Entomobryoidea</taxon>
        <taxon>Orchesellidae</taxon>
        <taxon>Orchesellinae</taxon>
        <taxon>Orchesella</taxon>
    </lineage>
</organism>
<sequence length="542" mass="59673">MASTVCSKIPETIRNGNGRHHVDIITEGQPKVLDTTDQIPKLPLASWKGQGARVEKCREHFQNKFQSSPTFYVRVPGRVNLIGEHIDYCGYGVFPMAIEHDVLILGRAQVSTKAVLRLTNVEDQFEDFECSVDEIRSILRNREQGVAPSWYLYYLCGVLGTLEHMANAEGDVYLTEICVDGRVPPRAGLSSSSALVCAAALATLVAYEGTLGRKEMATICAKSERYIGTEGGGMDQAIAFMATAGTAQLIEFVPKLNGEKVVLPENAVFVIANSRAEANKAASSCYNVRVAECRSAAWIIAKLEGLPNFSEIVKLKTLQQELGLSLKEMSELVSKHLHEEPYAVDEIAQILGMDVNELKSMPLMAKINVAEVPLKLHQRAKHVFEGKAFVNSFASLTRITRTVFLEHPVKVSLLLLRLTEAERVYEFKKICELNTGEAGASNKLVELGKLMSASHSSLRDLYECSHPRLDELIGLSKPFTYGIRLTGAGWGGCVVALLDGERVQEYLQFLEKEYYEKNFGLSSFQSSVFVTQPGTGATILLG</sequence>
<evidence type="ECO:0000259" key="5">
    <source>
        <dbReference type="Pfam" id="PF08544"/>
    </source>
</evidence>
<dbReference type="NCBIfam" id="TIGR00131">
    <property type="entry name" value="gal_kin"/>
    <property type="match status" value="1"/>
</dbReference>